<gene>
    <name evidence="3" type="ORF">Poly59_14360</name>
</gene>
<proteinExistence type="predicted"/>
<accession>A0A5C6F3Q6</accession>
<protein>
    <recommendedName>
        <fullName evidence="5">DUF2141 domain-containing protein</fullName>
    </recommendedName>
</protein>
<keyword evidence="2" id="KW-0812">Transmembrane</keyword>
<name>A0A5C6F3Q6_9BACT</name>
<evidence type="ECO:0000313" key="3">
    <source>
        <dbReference type="EMBL" id="TWU55140.1"/>
    </source>
</evidence>
<dbReference type="OrthoDB" id="9788332at2"/>
<dbReference type="RefSeq" id="WP_146533389.1">
    <property type="nucleotide sequence ID" value="NZ_SJPX01000002.1"/>
</dbReference>
<keyword evidence="2" id="KW-1133">Transmembrane helix</keyword>
<evidence type="ECO:0000256" key="1">
    <source>
        <dbReference type="SAM" id="MobiDB-lite"/>
    </source>
</evidence>
<organism evidence="3 4">
    <name type="scientific">Rubripirellula reticaptiva</name>
    <dbReference type="NCBI Taxonomy" id="2528013"/>
    <lineage>
        <taxon>Bacteria</taxon>
        <taxon>Pseudomonadati</taxon>
        <taxon>Planctomycetota</taxon>
        <taxon>Planctomycetia</taxon>
        <taxon>Pirellulales</taxon>
        <taxon>Pirellulaceae</taxon>
        <taxon>Rubripirellula</taxon>
    </lineage>
</organism>
<evidence type="ECO:0008006" key="5">
    <source>
        <dbReference type="Google" id="ProtNLM"/>
    </source>
</evidence>
<dbReference type="Pfam" id="PF09912">
    <property type="entry name" value="DUF2141"/>
    <property type="match status" value="1"/>
</dbReference>
<keyword evidence="2" id="KW-0472">Membrane</keyword>
<feature type="region of interest" description="Disordered" evidence="1">
    <location>
        <begin position="1"/>
        <end position="20"/>
    </location>
</feature>
<dbReference type="InterPro" id="IPR018673">
    <property type="entry name" value="DUF2141"/>
</dbReference>
<feature type="transmembrane region" description="Helical" evidence="2">
    <location>
        <begin position="28"/>
        <end position="46"/>
    </location>
</feature>
<sequence>MTEQPAFDSEPKEPNAPPSIWQENHGNLLLGFAAIVAIVGALILLYSQNRFIPVRFPDGDAIIDPESDVNGAEESEGIYIDISGAANETGVMRVALYETQESFNNIERAFLRSTAMISEGNARVLVPFELVPERFAVAAFHDENENGLLDLNRFDVPVERYGFSLTAKGLAGPPSYQDAVVERPKVGKSIRVSIR</sequence>
<evidence type="ECO:0000313" key="4">
    <source>
        <dbReference type="Proteomes" id="UP000317977"/>
    </source>
</evidence>
<keyword evidence="4" id="KW-1185">Reference proteome</keyword>
<evidence type="ECO:0000256" key="2">
    <source>
        <dbReference type="SAM" id="Phobius"/>
    </source>
</evidence>
<reference evidence="3 4" key="1">
    <citation type="submission" date="2019-02" db="EMBL/GenBank/DDBJ databases">
        <title>Deep-cultivation of Planctomycetes and their phenomic and genomic characterization uncovers novel biology.</title>
        <authorList>
            <person name="Wiegand S."/>
            <person name="Jogler M."/>
            <person name="Boedeker C."/>
            <person name="Pinto D."/>
            <person name="Vollmers J."/>
            <person name="Rivas-Marin E."/>
            <person name="Kohn T."/>
            <person name="Peeters S.H."/>
            <person name="Heuer A."/>
            <person name="Rast P."/>
            <person name="Oberbeckmann S."/>
            <person name="Bunk B."/>
            <person name="Jeske O."/>
            <person name="Meyerdierks A."/>
            <person name="Storesund J.E."/>
            <person name="Kallscheuer N."/>
            <person name="Luecker S."/>
            <person name="Lage O.M."/>
            <person name="Pohl T."/>
            <person name="Merkel B.J."/>
            <person name="Hornburger P."/>
            <person name="Mueller R.-W."/>
            <person name="Bruemmer F."/>
            <person name="Labrenz M."/>
            <person name="Spormann A.M."/>
            <person name="Op Den Camp H."/>
            <person name="Overmann J."/>
            <person name="Amann R."/>
            <person name="Jetten M.S.M."/>
            <person name="Mascher T."/>
            <person name="Medema M.H."/>
            <person name="Devos D.P."/>
            <person name="Kaster A.-K."/>
            <person name="Ovreas L."/>
            <person name="Rohde M."/>
            <person name="Galperin M.Y."/>
            <person name="Jogler C."/>
        </authorList>
    </citation>
    <scope>NUCLEOTIDE SEQUENCE [LARGE SCALE GENOMIC DNA]</scope>
    <source>
        <strain evidence="3 4">Poly59</strain>
    </source>
</reference>
<comment type="caution">
    <text evidence="3">The sequence shown here is derived from an EMBL/GenBank/DDBJ whole genome shotgun (WGS) entry which is preliminary data.</text>
</comment>
<dbReference type="Proteomes" id="UP000317977">
    <property type="component" value="Unassembled WGS sequence"/>
</dbReference>
<dbReference type="AlphaFoldDB" id="A0A5C6F3Q6"/>
<dbReference type="EMBL" id="SJPX01000002">
    <property type="protein sequence ID" value="TWU55140.1"/>
    <property type="molecule type" value="Genomic_DNA"/>
</dbReference>